<keyword evidence="2" id="KW-1185">Reference proteome</keyword>
<accession>A0ACC2W9C2</accession>
<organism evidence="1 2">
    <name type="scientific">Naganishia cerealis</name>
    <dbReference type="NCBI Taxonomy" id="610337"/>
    <lineage>
        <taxon>Eukaryota</taxon>
        <taxon>Fungi</taxon>
        <taxon>Dikarya</taxon>
        <taxon>Basidiomycota</taxon>
        <taxon>Agaricomycotina</taxon>
        <taxon>Tremellomycetes</taxon>
        <taxon>Filobasidiales</taxon>
        <taxon>Filobasidiaceae</taxon>
        <taxon>Naganishia</taxon>
    </lineage>
</organism>
<sequence length="210" mass="22869">MAPQILVLISGSGSNLQALIDAQKQGVLKGEIAHVISSNDKAYGLTRAAEASIPFQSHCLKNYYKGTTKDQVEERRVLREKFNEDLAHKIIGIHPDLVVCAGWMLILSPGILTPLEQAGIPIINLHPALPGAFDGTHAIERTWNAGQEGTITKGGVMIHRVIAEVDRGAPVLVKEIELSPHKSLEEYETKVHEVEHVAIVEGTNKVLESI</sequence>
<evidence type="ECO:0000313" key="1">
    <source>
        <dbReference type="EMBL" id="KAJ9108355.1"/>
    </source>
</evidence>
<reference evidence="1" key="1">
    <citation type="submission" date="2023-04" db="EMBL/GenBank/DDBJ databases">
        <title>Draft Genome sequencing of Naganishia species isolated from polar environments using Oxford Nanopore Technology.</title>
        <authorList>
            <person name="Leo P."/>
            <person name="Venkateswaran K."/>
        </authorList>
    </citation>
    <scope>NUCLEOTIDE SEQUENCE</scope>
    <source>
        <strain evidence="1">MNA-CCFEE 5261</strain>
    </source>
</reference>
<name>A0ACC2W9C2_9TREE</name>
<evidence type="ECO:0000313" key="2">
    <source>
        <dbReference type="Proteomes" id="UP001241377"/>
    </source>
</evidence>
<dbReference type="EMBL" id="JASBWR010000020">
    <property type="protein sequence ID" value="KAJ9108355.1"/>
    <property type="molecule type" value="Genomic_DNA"/>
</dbReference>
<protein>
    <submittedName>
        <fullName evidence="1">Uncharacterized protein</fullName>
    </submittedName>
</protein>
<proteinExistence type="predicted"/>
<comment type="caution">
    <text evidence="1">The sequence shown here is derived from an EMBL/GenBank/DDBJ whole genome shotgun (WGS) entry which is preliminary data.</text>
</comment>
<gene>
    <name evidence="1" type="ORF">QFC19_002339</name>
</gene>
<dbReference type="Proteomes" id="UP001241377">
    <property type="component" value="Unassembled WGS sequence"/>
</dbReference>